<feature type="domain" description="Water stress and hypersensitive response" evidence="2">
    <location>
        <begin position="35"/>
        <end position="152"/>
    </location>
</feature>
<dbReference type="GO" id="GO:0009269">
    <property type="term" value="P:response to desiccation"/>
    <property type="evidence" value="ECO:0007669"/>
    <property type="project" value="InterPro"/>
</dbReference>
<dbReference type="Proteomes" id="UP000189670">
    <property type="component" value="Unassembled WGS sequence"/>
</dbReference>
<reference evidence="4" key="1">
    <citation type="submission" date="2012-11" db="EMBL/GenBank/DDBJ databases">
        <authorList>
            <person name="Lucero-Rivera Y.E."/>
            <person name="Tovar-Ramirez D."/>
        </authorList>
    </citation>
    <scope>NUCLEOTIDE SEQUENCE [LARGE SCALE GENOMIC DNA]</scope>
    <source>
        <strain evidence="4">Araruama</strain>
    </source>
</reference>
<dbReference type="InterPro" id="IPR045043">
    <property type="entry name" value="Lea14-like"/>
</dbReference>
<dbReference type="PANTHER" id="PTHR31459">
    <property type="match status" value="1"/>
</dbReference>
<dbReference type="InterPro" id="IPR004864">
    <property type="entry name" value="LEA_2"/>
</dbReference>
<organism evidence="3 4">
    <name type="scientific">Candidatus Magnetoglobus multicellularis str. Araruama</name>
    <dbReference type="NCBI Taxonomy" id="890399"/>
    <lineage>
        <taxon>Bacteria</taxon>
        <taxon>Pseudomonadati</taxon>
        <taxon>Thermodesulfobacteriota</taxon>
        <taxon>Desulfobacteria</taxon>
        <taxon>Desulfobacterales</taxon>
        <taxon>Desulfobacteraceae</taxon>
        <taxon>Candidatus Magnetoglobus</taxon>
    </lineage>
</organism>
<dbReference type="Pfam" id="PF03168">
    <property type="entry name" value="LEA_2"/>
    <property type="match status" value="2"/>
</dbReference>
<feature type="domain" description="Water stress and hypersensitive response" evidence="2">
    <location>
        <begin position="161"/>
        <end position="281"/>
    </location>
</feature>
<dbReference type="InterPro" id="IPR013990">
    <property type="entry name" value="WHy-dom"/>
</dbReference>
<dbReference type="SMART" id="SM00769">
    <property type="entry name" value="WHy"/>
    <property type="match status" value="2"/>
</dbReference>
<dbReference type="Gene3D" id="2.60.40.1820">
    <property type="match status" value="2"/>
</dbReference>
<dbReference type="AlphaFoldDB" id="A0A1V1PDD9"/>
<comment type="similarity">
    <text evidence="1">Belongs to the LEA type 2 family.</text>
</comment>
<accession>A0A1V1PDD9</accession>
<comment type="caution">
    <text evidence="3">The sequence shown here is derived from an EMBL/GenBank/DDBJ whole genome shotgun (WGS) entry which is preliminary data.</text>
</comment>
<evidence type="ECO:0000313" key="4">
    <source>
        <dbReference type="Proteomes" id="UP000189670"/>
    </source>
</evidence>
<gene>
    <name evidence="3" type="ORF">OMM_01436</name>
</gene>
<proteinExistence type="inferred from homology"/>
<dbReference type="EMBL" id="ATBP01000112">
    <property type="protein sequence ID" value="ETR72794.1"/>
    <property type="molecule type" value="Genomic_DNA"/>
</dbReference>
<sequence>MFRQNVQILMIMVICFCCFGCSTLQKLGGIKPPKLSIKNVNIANAGLKEMDLVMAIQVENNYPIGIHLPAFDYNFTINDHVFLKGENALNQNISALGTNQVNVPVKIHFMDLYQSLSALVSQDEALYNLNGNIHFDVPILGRMKIPFEKTGDLPLLKMPKISVKGLRVKSLTFASASLALDIEMDNPNGFLMLLKDFSYNFSVDGLKWADGQIQKDISFQQHGKSSMTIPMKLNFFEMGKAMFNLIKQKRSLPYEFDTQVKFKTDLPFLQDIQIPLTKREMFNCYRSFYFSINMA</sequence>
<evidence type="ECO:0000259" key="2">
    <source>
        <dbReference type="SMART" id="SM00769"/>
    </source>
</evidence>
<protein>
    <submittedName>
        <fullName evidence="3">Late embryogenesis abundant protein, group 2</fullName>
    </submittedName>
</protein>
<evidence type="ECO:0000256" key="1">
    <source>
        <dbReference type="ARBA" id="ARBA00005960"/>
    </source>
</evidence>
<name>A0A1V1PDD9_9BACT</name>
<dbReference type="SUPFAM" id="SSF117070">
    <property type="entry name" value="LEA14-like"/>
    <property type="match status" value="2"/>
</dbReference>
<dbReference type="PANTHER" id="PTHR31459:SF2">
    <property type="entry name" value="OS03G0843300 PROTEIN"/>
    <property type="match status" value="1"/>
</dbReference>
<evidence type="ECO:0000313" key="3">
    <source>
        <dbReference type="EMBL" id="ETR72794.1"/>
    </source>
</evidence>